<evidence type="ECO:0000313" key="2">
    <source>
        <dbReference type="EMBL" id="GFH44764.1"/>
    </source>
</evidence>
<feature type="region of interest" description="Disordered" evidence="1">
    <location>
        <begin position="127"/>
        <end position="172"/>
    </location>
</feature>
<dbReference type="SUPFAM" id="SSF53335">
    <property type="entry name" value="S-adenosyl-L-methionine-dependent methyltransferases"/>
    <property type="match status" value="1"/>
</dbReference>
<organism evidence="2 3">
    <name type="scientific">Chaetoceros tenuissimus</name>
    <dbReference type="NCBI Taxonomy" id="426638"/>
    <lineage>
        <taxon>Eukaryota</taxon>
        <taxon>Sar</taxon>
        <taxon>Stramenopiles</taxon>
        <taxon>Ochrophyta</taxon>
        <taxon>Bacillariophyta</taxon>
        <taxon>Coscinodiscophyceae</taxon>
        <taxon>Chaetocerotophycidae</taxon>
        <taxon>Chaetocerotales</taxon>
        <taxon>Chaetocerotaceae</taxon>
        <taxon>Chaetoceros</taxon>
    </lineage>
</organism>
<name>A0AAD3GZW5_9STRA</name>
<feature type="compositionally biased region" description="Basic residues" evidence="1">
    <location>
        <begin position="138"/>
        <end position="148"/>
    </location>
</feature>
<sequence>MKLKHLQSALSSVPTPQFTEPNITLEQYATSPELTSYIIYAALQNEDIGYGKSVLDLGSGTGMLSIGSAIVGSSSVLLVDCDEGALSIAKENMNEMGLGDVEEVEDDDDEFCQVEYMLAKLKHTPRKDIVGTGGRGGGKGRGRGKGRANSRSNGGRGNKGAPALPLQPPQKIGPLDDGIPLASNCVDTCITNPPFGTKPGNAGIDITFLRTAVRLARRSVYSFHKSSTREYLLKTIESWGYQGEVVAAMKFDIPKLYKFHSKDNVDVDVDLIRVIINEEKEGGEESQE</sequence>
<dbReference type="PANTHER" id="PTHR23290:SF0">
    <property type="entry name" value="RRNA N6-ADENOSINE-METHYLTRANSFERASE METTL5"/>
    <property type="match status" value="1"/>
</dbReference>
<evidence type="ECO:0000313" key="3">
    <source>
        <dbReference type="Proteomes" id="UP001054902"/>
    </source>
</evidence>
<dbReference type="GO" id="GO:0008988">
    <property type="term" value="F:rRNA (adenine-N6-)-methyltransferase activity"/>
    <property type="evidence" value="ECO:0007669"/>
    <property type="project" value="TreeGrafter"/>
</dbReference>
<dbReference type="Pfam" id="PF06325">
    <property type="entry name" value="PrmA"/>
    <property type="match status" value="1"/>
</dbReference>
<proteinExistence type="predicted"/>
<dbReference type="InterPro" id="IPR029063">
    <property type="entry name" value="SAM-dependent_MTases_sf"/>
</dbReference>
<dbReference type="InterPro" id="IPR051720">
    <property type="entry name" value="rRNA_MeTrfase/Polyamine_Synth"/>
</dbReference>
<comment type="caution">
    <text evidence="2">The sequence shown here is derived from an EMBL/GenBank/DDBJ whole genome shotgun (WGS) entry which is preliminary data.</text>
</comment>
<gene>
    <name evidence="2" type="ORF">CTEN210_01238</name>
</gene>
<protein>
    <recommendedName>
        <fullName evidence="4">Methyltransferase small domain-containing protein</fullName>
    </recommendedName>
</protein>
<evidence type="ECO:0000256" key="1">
    <source>
        <dbReference type="SAM" id="MobiDB-lite"/>
    </source>
</evidence>
<accession>A0AAD3GZW5</accession>
<dbReference type="AlphaFoldDB" id="A0AAD3GZW5"/>
<dbReference type="Gene3D" id="3.40.50.150">
    <property type="entry name" value="Vaccinia Virus protein VP39"/>
    <property type="match status" value="1"/>
</dbReference>
<dbReference type="PANTHER" id="PTHR23290">
    <property type="entry name" value="RRNA N6-ADENOSINE-METHYLTRANSFERASE METTL5"/>
    <property type="match status" value="1"/>
</dbReference>
<dbReference type="Proteomes" id="UP001054902">
    <property type="component" value="Unassembled WGS sequence"/>
</dbReference>
<reference evidence="2 3" key="1">
    <citation type="journal article" date="2021" name="Sci. Rep.">
        <title>The genome of the diatom Chaetoceros tenuissimus carries an ancient integrated fragment of an extant virus.</title>
        <authorList>
            <person name="Hongo Y."/>
            <person name="Kimura K."/>
            <person name="Takaki Y."/>
            <person name="Yoshida Y."/>
            <person name="Baba S."/>
            <person name="Kobayashi G."/>
            <person name="Nagasaki K."/>
            <person name="Hano T."/>
            <person name="Tomaru Y."/>
        </authorList>
    </citation>
    <scope>NUCLEOTIDE SEQUENCE [LARGE SCALE GENOMIC DNA]</scope>
    <source>
        <strain evidence="2 3">NIES-3715</strain>
    </source>
</reference>
<dbReference type="EMBL" id="BLLK01000020">
    <property type="protein sequence ID" value="GFH44764.1"/>
    <property type="molecule type" value="Genomic_DNA"/>
</dbReference>
<keyword evidence="3" id="KW-1185">Reference proteome</keyword>
<evidence type="ECO:0008006" key="4">
    <source>
        <dbReference type="Google" id="ProtNLM"/>
    </source>
</evidence>
<dbReference type="CDD" id="cd02440">
    <property type="entry name" value="AdoMet_MTases"/>
    <property type="match status" value="1"/>
</dbReference>